<organism evidence="2 3">
    <name type="scientific">Tanacetum coccineum</name>
    <dbReference type="NCBI Taxonomy" id="301880"/>
    <lineage>
        <taxon>Eukaryota</taxon>
        <taxon>Viridiplantae</taxon>
        <taxon>Streptophyta</taxon>
        <taxon>Embryophyta</taxon>
        <taxon>Tracheophyta</taxon>
        <taxon>Spermatophyta</taxon>
        <taxon>Magnoliopsida</taxon>
        <taxon>eudicotyledons</taxon>
        <taxon>Gunneridae</taxon>
        <taxon>Pentapetalae</taxon>
        <taxon>asterids</taxon>
        <taxon>campanulids</taxon>
        <taxon>Asterales</taxon>
        <taxon>Asteraceae</taxon>
        <taxon>Asteroideae</taxon>
        <taxon>Anthemideae</taxon>
        <taxon>Anthemidinae</taxon>
        <taxon>Tanacetum</taxon>
    </lineage>
</organism>
<sequence>MSKVLQERGSGNLPGSTKTNLRDPVKSISITVEADTRLIDDSYEKKMVLVELMDRKESGTNLKRLLKEKPRMGYQIEASMNMHDSVIHEDSLPLKEKDTMIFTIPCHINNICFEKALADSGTSVSVMAYSTFTNLGLGELAPTKLIIESADRTIKCPKGIAENVFVGLRERMELDLEARLMGEALILNRSLDLVYRDYIELNDLNEPLELRRNQVDDLGLTIKECEVIDEPIKDIVKTRNDDNEIIIIEQRVKDNQKARMLGLKRRNHEDYYSDILYAVSIKEDTVMRFDNRIKLLSSSSLDEYPAYLSRTMSITNAYGLWGTVEPRALGEELDLKKSKQALPFLFQEIYEYMVLQMASYTNPKQVWDDLKTRFLGLEQVRSARLATLK</sequence>
<keyword evidence="3" id="KW-1185">Reference proteome</keyword>
<feature type="region of interest" description="Disordered" evidence="1">
    <location>
        <begin position="1"/>
        <end position="20"/>
    </location>
</feature>
<dbReference type="PANTHER" id="PTHR33067:SF9">
    <property type="entry name" value="RNA-DIRECTED DNA POLYMERASE"/>
    <property type="match status" value="1"/>
</dbReference>
<dbReference type="Gene3D" id="2.40.70.10">
    <property type="entry name" value="Acid Proteases"/>
    <property type="match status" value="1"/>
</dbReference>
<reference evidence="2" key="1">
    <citation type="journal article" date="2022" name="Int. J. Mol. Sci.">
        <title>Draft Genome of Tanacetum Coccineum: Genomic Comparison of Closely Related Tanacetum-Family Plants.</title>
        <authorList>
            <person name="Yamashiro T."/>
            <person name="Shiraishi A."/>
            <person name="Nakayama K."/>
            <person name="Satake H."/>
        </authorList>
    </citation>
    <scope>NUCLEOTIDE SEQUENCE</scope>
</reference>
<evidence type="ECO:0000313" key="3">
    <source>
        <dbReference type="Proteomes" id="UP001151760"/>
    </source>
</evidence>
<evidence type="ECO:0000313" key="2">
    <source>
        <dbReference type="EMBL" id="GJS99020.1"/>
    </source>
</evidence>
<dbReference type="EMBL" id="BQNB010012087">
    <property type="protein sequence ID" value="GJS99020.1"/>
    <property type="molecule type" value="Genomic_DNA"/>
</dbReference>
<protein>
    <recommendedName>
        <fullName evidence="4">Peptidase A2 domain-containing protein</fullName>
    </recommendedName>
</protein>
<proteinExistence type="predicted"/>
<dbReference type="InterPro" id="IPR021109">
    <property type="entry name" value="Peptidase_aspartic_dom_sf"/>
</dbReference>
<comment type="caution">
    <text evidence="2">The sequence shown here is derived from an EMBL/GenBank/DDBJ whole genome shotgun (WGS) entry which is preliminary data.</text>
</comment>
<evidence type="ECO:0008006" key="4">
    <source>
        <dbReference type="Google" id="ProtNLM"/>
    </source>
</evidence>
<gene>
    <name evidence="2" type="ORF">Tco_0820190</name>
</gene>
<dbReference type="Proteomes" id="UP001151760">
    <property type="component" value="Unassembled WGS sequence"/>
</dbReference>
<dbReference type="PANTHER" id="PTHR33067">
    <property type="entry name" value="RNA-DIRECTED DNA POLYMERASE-RELATED"/>
    <property type="match status" value="1"/>
</dbReference>
<reference evidence="2" key="2">
    <citation type="submission" date="2022-01" db="EMBL/GenBank/DDBJ databases">
        <authorList>
            <person name="Yamashiro T."/>
            <person name="Shiraishi A."/>
            <person name="Satake H."/>
            <person name="Nakayama K."/>
        </authorList>
    </citation>
    <scope>NUCLEOTIDE SEQUENCE</scope>
</reference>
<evidence type="ECO:0000256" key="1">
    <source>
        <dbReference type="SAM" id="MobiDB-lite"/>
    </source>
</evidence>
<name>A0ABQ5A9K1_9ASTR</name>
<accession>A0ABQ5A9K1</accession>